<evidence type="ECO:0000256" key="3">
    <source>
        <dbReference type="ARBA" id="ARBA00010088"/>
    </source>
</evidence>
<feature type="signal peptide" evidence="8">
    <location>
        <begin position="1"/>
        <end position="21"/>
    </location>
</feature>
<keyword evidence="5 6" id="KW-0378">Hydrolase</keyword>
<protein>
    <recommendedName>
        <fullName evidence="6">Epoxide hydrolase</fullName>
        <ecNumber evidence="6">3.3.2.9</ecNumber>
    </recommendedName>
</protein>
<gene>
    <name evidence="11" type="primary">LOC107072381</name>
</gene>
<evidence type="ECO:0000256" key="5">
    <source>
        <dbReference type="ARBA" id="ARBA00022801"/>
    </source>
</evidence>
<evidence type="ECO:0000256" key="2">
    <source>
        <dbReference type="ARBA" id="ARBA00004111"/>
    </source>
</evidence>
<dbReference type="InterPro" id="IPR000639">
    <property type="entry name" value="Epox_hydrolase-like"/>
</dbReference>
<proteinExistence type="inferred from homology"/>
<sequence length="472" mass="54224">MWKTTTVILVLAIGLYHLIFNSEQLKKPDLPETFWGPDKNKGASKEIRPFKIDVPQSVLDDLNKRLENPRLNVEPLEGVAWTYGVPAPYLKNIIEYWRNKYNWNERQALLNKYPQFVTNIQGLNIHFYHVKPSNLPKNKKIKVIPLLMVHGWPGSVVEFQKIIPLLTTPKQDRDFVFEVIAPSLPGYGFSDAAVRPGLSPAHIGIIFKNLMTRLGFEKYYIQGGDWGAIITSSMAVLYPEKIFGLHSNMCTSKLFNNFWYIIGTYFPSLVVDKKYENRIYPMKDKFFFILEESGYFHLQATKPDTIGLALMNSPVSLAGYILEKFSTWTNKEYKTRKDGGLLEKFTLDELLDNIMVYWVTDSITSSARLYAEANTHKNRDLQIDDMPIDVPTACALFPHELMYVPEKLLKSRYLNLIQVNHMPGGGHFAAMEEPLLLANDIYDFVAKVEKLSKKDDKKATAIPQQDNKKTQK</sequence>
<feature type="region of interest" description="Disordered" evidence="7">
    <location>
        <begin position="452"/>
        <end position="472"/>
    </location>
</feature>
<evidence type="ECO:0000259" key="9">
    <source>
        <dbReference type="Pfam" id="PF06441"/>
    </source>
</evidence>
<comment type="catalytic activity">
    <reaction evidence="1 6">
        <text>1-(4-methoxyphenyl)-N-methyl-N-[(3-methyloxetan-3-yl)methyl]methanamine + H2O = 2-{[(4-methoxybenzyl)(methyl)amino]methyl}-2-methylpropane-1,3-diol</text>
        <dbReference type="Rhea" id="RHEA:55764"/>
        <dbReference type="ChEBI" id="CHEBI:15377"/>
        <dbReference type="ChEBI" id="CHEBI:139161"/>
        <dbReference type="ChEBI" id="CHEBI:139164"/>
        <dbReference type="EC" id="3.3.2.9"/>
    </reaction>
</comment>
<comment type="similarity">
    <text evidence="3 6">Belongs to the peptidase S33 family.</text>
</comment>
<dbReference type="RefSeq" id="XP_015187740.1">
    <property type="nucleotide sequence ID" value="XM_015332254.1"/>
</dbReference>
<keyword evidence="4 6" id="KW-0058">Aromatic hydrocarbons catabolism</keyword>
<keyword evidence="6" id="KW-0256">Endoplasmic reticulum</keyword>
<dbReference type="PIRSF" id="PIRSF001112">
    <property type="entry name" value="Epoxide_hydrolase"/>
    <property type="match status" value="1"/>
</dbReference>
<keyword evidence="10" id="KW-1185">Reference proteome</keyword>
<accession>A0ABM1J5K2</accession>
<evidence type="ECO:0000256" key="1">
    <source>
        <dbReference type="ARBA" id="ARBA00000221"/>
    </source>
</evidence>
<dbReference type="Proteomes" id="UP000694924">
    <property type="component" value="Unplaced"/>
</dbReference>
<evidence type="ECO:0000256" key="7">
    <source>
        <dbReference type="SAM" id="MobiDB-lite"/>
    </source>
</evidence>
<keyword evidence="8" id="KW-0732">Signal</keyword>
<dbReference type="InterPro" id="IPR029058">
    <property type="entry name" value="AB_hydrolase_fold"/>
</dbReference>
<feature type="chain" id="PRO_5046097825" description="Epoxide hydrolase" evidence="8">
    <location>
        <begin position="22"/>
        <end position="472"/>
    </location>
</feature>
<evidence type="ECO:0000313" key="11">
    <source>
        <dbReference type="RefSeq" id="XP_015187740.1"/>
    </source>
</evidence>
<feature type="domain" description="Epoxide hydrolase N-terminal" evidence="9">
    <location>
        <begin position="47"/>
        <end position="159"/>
    </location>
</feature>
<comment type="catalytic activity">
    <reaction evidence="6">
        <text>cis-stilbene oxide + H2O = (1R,2R)-hydrobenzoin</text>
        <dbReference type="Rhea" id="RHEA:23900"/>
        <dbReference type="ChEBI" id="CHEBI:15377"/>
        <dbReference type="ChEBI" id="CHEBI:50004"/>
        <dbReference type="ChEBI" id="CHEBI:50014"/>
        <dbReference type="EC" id="3.3.2.9"/>
    </reaction>
</comment>
<dbReference type="PANTHER" id="PTHR21661">
    <property type="entry name" value="EPOXIDE HYDROLASE 1-RELATED"/>
    <property type="match status" value="1"/>
</dbReference>
<dbReference type="EC" id="3.3.2.9" evidence="6"/>
<dbReference type="Pfam" id="PF06441">
    <property type="entry name" value="EHN"/>
    <property type="match status" value="1"/>
</dbReference>
<keyword evidence="6" id="KW-0472">Membrane</keyword>
<dbReference type="PANTHER" id="PTHR21661:SF35">
    <property type="entry name" value="EPOXIDE HYDROLASE"/>
    <property type="match status" value="1"/>
</dbReference>
<dbReference type="InterPro" id="IPR010497">
    <property type="entry name" value="Epoxide_hydro_N"/>
</dbReference>
<comment type="subcellular location">
    <subcellularLocation>
        <location evidence="6">Endoplasmic reticulum membrane</location>
    </subcellularLocation>
    <subcellularLocation>
        <location evidence="2">Microsome membrane</location>
        <topology evidence="2">Single-pass membrane protein</topology>
    </subcellularLocation>
</comment>
<evidence type="ECO:0000256" key="6">
    <source>
        <dbReference type="PIRNR" id="PIRNR001112"/>
    </source>
</evidence>
<comment type="function">
    <text evidence="6">Catalyzes juvenile hormone hydrolysis.</text>
</comment>
<evidence type="ECO:0000256" key="4">
    <source>
        <dbReference type="ARBA" id="ARBA00022797"/>
    </source>
</evidence>
<reference evidence="11" key="1">
    <citation type="submission" date="2025-08" db="UniProtKB">
        <authorList>
            <consortium name="RefSeq"/>
        </authorList>
    </citation>
    <scope>IDENTIFICATION</scope>
    <source>
        <tissue evidence="11">Whole body</tissue>
    </source>
</reference>
<dbReference type="SUPFAM" id="SSF53474">
    <property type="entry name" value="alpha/beta-Hydrolases"/>
    <property type="match status" value="1"/>
</dbReference>
<organism evidence="10 11">
    <name type="scientific">Polistes dominula</name>
    <name type="common">European paper wasp</name>
    <name type="synonym">Vespa dominula</name>
    <dbReference type="NCBI Taxonomy" id="743375"/>
    <lineage>
        <taxon>Eukaryota</taxon>
        <taxon>Metazoa</taxon>
        <taxon>Ecdysozoa</taxon>
        <taxon>Arthropoda</taxon>
        <taxon>Hexapoda</taxon>
        <taxon>Insecta</taxon>
        <taxon>Pterygota</taxon>
        <taxon>Neoptera</taxon>
        <taxon>Endopterygota</taxon>
        <taxon>Hymenoptera</taxon>
        <taxon>Apocrita</taxon>
        <taxon>Aculeata</taxon>
        <taxon>Vespoidea</taxon>
        <taxon>Vespidae</taxon>
        <taxon>Polistinae</taxon>
        <taxon>Polistini</taxon>
        <taxon>Polistes</taxon>
    </lineage>
</organism>
<evidence type="ECO:0000313" key="10">
    <source>
        <dbReference type="Proteomes" id="UP000694924"/>
    </source>
</evidence>
<dbReference type="PRINTS" id="PR00412">
    <property type="entry name" value="EPOXHYDRLASE"/>
</dbReference>
<evidence type="ECO:0000256" key="8">
    <source>
        <dbReference type="SAM" id="SignalP"/>
    </source>
</evidence>
<feature type="non-terminal residue" evidence="11">
    <location>
        <position position="472"/>
    </location>
</feature>
<name>A0ABM1J5K2_POLDO</name>
<dbReference type="InterPro" id="IPR016292">
    <property type="entry name" value="Epoxide_hydrolase"/>
</dbReference>
<dbReference type="GeneID" id="107072381"/>
<dbReference type="Gene3D" id="3.40.50.1820">
    <property type="entry name" value="alpha/beta hydrolase"/>
    <property type="match status" value="1"/>
</dbReference>